<feature type="domain" description="AAA+ ATPase" evidence="15">
    <location>
        <begin position="320"/>
        <end position="491"/>
    </location>
</feature>
<dbReference type="InterPro" id="IPR047040">
    <property type="entry name" value="FlhF__GTPase_dom"/>
</dbReference>
<dbReference type="InterPro" id="IPR020006">
    <property type="entry name" value="FlhF"/>
</dbReference>
<keyword evidence="10" id="KW-0472">Membrane</keyword>
<dbReference type="GO" id="GO:0005047">
    <property type="term" value="F:signal recognition particle binding"/>
    <property type="evidence" value="ECO:0007669"/>
    <property type="project" value="TreeGrafter"/>
</dbReference>
<evidence type="ECO:0000256" key="13">
    <source>
        <dbReference type="NCBIfam" id="TIGR03499"/>
    </source>
</evidence>
<evidence type="ECO:0000256" key="12">
    <source>
        <dbReference type="ARBA" id="ARBA00025337"/>
    </source>
</evidence>
<evidence type="ECO:0000256" key="9">
    <source>
        <dbReference type="ARBA" id="ARBA00023134"/>
    </source>
</evidence>
<dbReference type="GO" id="GO:0006614">
    <property type="term" value="P:SRP-dependent cotranslational protein targeting to membrane"/>
    <property type="evidence" value="ECO:0007669"/>
    <property type="project" value="UniProtKB-UniRule"/>
</dbReference>
<feature type="domain" description="SRP54-type proteins GTP-binding" evidence="16">
    <location>
        <begin position="321"/>
        <end position="514"/>
    </location>
</feature>
<evidence type="ECO:0000256" key="1">
    <source>
        <dbReference type="ARBA" id="ARBA00004413"/>
    </source>
</evidence>
<dbReference type="GO" id="GO:0015031">
    <property type="term" value="P:protein transport"/>
    <property type="evidence" value="ECO:0007669"/>
    <property type="project" value="UniProtKB-KW"/>
</dbReference>
<keyword evidence="8" id="KW-0653">Protein transport</keyword>
<dbReference type="GO" id="GO:0003924">
    <property type="term" value="F:GTPase activity"/>
    <property type="evidence" value="ECO:0007669"/>
    <property type="project" value="UniProtKB-UniRule"/>
</dbReference>
<dbReference type="GO" id="GO:0005525">
    <property type="term" value="F:GTP binding"/>
    <property type="evidence" value="ECO:0007669"/>
    <property type="project" value="UniProtKB-UniRule"/>
</dbReference>
<organism evidence="17 18">
    <name type="scientific">Paraferrimonas sedimenticola</name>
    <dbReference type="NCBI Taxonomy" id="375674"/>
    <lineage>
        <taxon>Bacteria</taxon>
        <taxon>Pseudomonadati</taxon>
        <taxon>Pseudomonadota</taxon>
        <taxon>Gammaproteobacteria</taxon>
        <taxon>Alteromonadales</taxon>
        <taxon>Ferrimonadaceae</taxon>
        <taxon>Paraferrimonas</taxon>
    </lineage>
</organism>
<protein>
    <recommendedName>
        <fullName evidence="3 13">Flagellar biosynthesis protein FlhF</fullName>
    </recommendedName>
</protein>
<evidence type="ECO:0000259" key="16">
    <source>
        <dbReference type="SMART" id="SM00962"/>
    </source>
</evidence>
<dbReference type="GO" id="GO:0005886">
    <property type="term" value="C:plasma membrane"/>
    <property type="evidence" value="ECO:0007669"/>
    <property type="project" value="UniProtKB-SubCell"/>
</dbReference>
<evidence type="ECO:0000313" key="17">
    <source>
        <dbReference type="EMBL" id="GLP94959.1"/>
    </source>
</evidence>
<feature type="region of interest" description="Disordered" evidence="14">
    <location>
        <begin position="51"/>
        <end position="156"/>
    </location>
</feature>
<keyword evidence="4" id="KW-0813">Transport</keyword>
<keyword evidence="7" id="KW-1005">Bacterial flagellum biogenesis</keyword>
<accession>A0AA37VSV3</accession>
<name>A0AA37VSV3_9GAMM</name>
<dbReference type="GO" id="GO:0044781">
    <property type="term" value="P:bacterial-type flagellum organization"/>
    <property type="evidence" value="ECO:0007669"/>
    <property type="project" value="UniProtKB-UniRule"/>
</dbReference>
<reference evidence="17" key="1">
    <citation type="journal article" date="2014" name="Int. J. Syst. Evol. Microbiol.">
        <title>Complete genome sequence of Corynebacterium casei LMG S-19264T (=DSM 44701T), isolated from a smear-ripened cheese.</title>
        <authorList>
            <consortium name="US DOE Joint Genome Institute (JGI-PGF)"/>
            <person name="Walter F."/>
            <person name="Albersmeier A."/>
            <person name="Kalinowski J."/>
            <person name="Ruckert C."/>
        </authorList>
    </citation>
    <scope>NUCLEOTIDE SEQUENCE</scope>
    <source>
        <strain evidence="17">NBRC 101628</strain>
    </source>
</reference>
<evidence type="ECO:0000256" key="4">
    <source>
        <dbReference type="ARBA" id="ARBA00022448"/>
    </source>
</evidence>
<keyword evidence="6" id="KW-0547">Nucleotide-binding</keyword>
<evidence type="ECO:0000256" key="5">
    <source>
        <dbReference type="ARBA" id="ARBA00022475"/>
    </source>
</evidence>
<dbReference type="NCBIfam" id="TIGR03499">
    <property type="entry name" value="FlhF"/>
    <property type="match status" value="1"/>
</dbReference>
<evidence type="ECO:0000256" key="6">
    <source>
        <dbReference type="ARBA" id="ARBA00022741"/>
    </source>
</evidence>
<dbReference type="InterPro" id="IPR027417">
    <property type="entry name" value="P-loop_NTPase"/>
</dbReference>
<evidence type="ECO:0000256" key="3">
    <source>
        <dbReference type="ARBA" id="ARBA00014919"/>
    </source>
</evidence>
<evidence type="ECO:0000256" key="2">
    <source>
        <dbReference type="ARBA" id="ARBA00008531"/>
    </source>
</evidence>
<evidence type="ECO:0000256" key="10">
    <source>
        <dbReference type="ARBA" id="ARBA00023136"/>
    </source>
</evidence>
<keyword evidence="9" id="KW-0342">GTP-binding</keyword>
<evidence type="ECO:0000256" key="14">
    <source>
        <dbReference type="SAM" id="MobiDB-lite"/>
    </source>
</evidence>
<dbReference type="EMBL" id="BSNC01000001">
    <property type="protein sequence ID" value="GLP94959.1"/>
    <property type="molecule type" value="Genomic_DNA"/>
</dbReference>
<dbReference type="SMART" id="SM00962">
    <property type="entry name" value="SRP54"/>
    <property type="match status" value="1"/>
</dbReference>
<dbReference type="RefSeq" id="WP_095506001.1">
    <property type="nucleotide sequence ID" value="NZ_BSNC01000001.1"/>
</dbReference>
<comment type="function">
    <text evidence="12">Necessary for flagellar biosynthesis. May be involved in translocation of the flagellum.</text>
</comment>
<dbReference type="Gene3D" id="1.20.120.1380">
    <property type="entry name" value="Flagellar FlhF biosynthesis protein, N domain"/>
    <property type="match status" value="1"/>
</dbReference>
<keyword evidence="5" id="KW-1003">Cell membrane</keyword>
<keyword evidence="11" id="KW-1006">Bacterial flagellum protein export</keyword>
<dbReference type="Gene3D" id="3.40.50.300">
    <property type="entry name" value="P-loop containing nucleotide triphosphate hydrolases"/>
    <property type="match status" value="1"/>
</dbReference>
<dbReference type="FunFam" id="3.40.50.300:FF:000695">
    <property type="entry name" value="Flagellar biosynthesis regulator FlhF"/>
    <property type="match status" value="1"/>
</dbReference>
<proteinExistence type="inferred from homology"/>
<evidence type="ECO:0000256" key="7">
    <source>
        <dbReference type="ARBA" id="ARBA00022795"/>
    </source>
</evidence>
<dbReference type="Proteomes" id="UP001161422">
    <property type="component" value="Unassembled WGS sequence"/>
</dbReference>
<evidence type="ECO:0000313" key="18">
    <source>
        <dbReference type="Proteomes" id="UP001161422"/>
    </source>
</evidence>
<gene>
    <name evidence="17" type="ORF">GCM10007895_02650</name>
</gene>
<sequence length="529" mass="56474">MKIKRFLAKDMRTALDQVKETLGADAVIMSNKKVTGGIEIVAAVDYDNSGAGQTAPGHSQPAACHSQPAARHSRENGNPGQSPQAPSQSLDSRLRGNDGNGHGNDAGLRGNDAVSLSHSRENGNPGQFPQAPSQSLDSRLRGNDAGGRGNDSEAETDSLDALLQRQQKHRQSLAQQPATSDADLPKWAQALVAQETGQAANTASDKDFAPYQQDILNKPKSSAQPAAASQSEVDQLKAQMAQMNQLLTHQLASLMDSHQQRVDPMGSMVEQLLRDGEFSKDISSLLGQQAGQVPAQSIPQQLPKMLAECINCPQTDVILRGGVVALVGPTGVGKTTTLAKLAARYAARYGADQLGLITLDHYRIGAYEQLATYGKIIGCMVKSASNIEELESALNVMRNRSLVLIDTAGMSQRDLRLTAQLRELAADSRIPIQNYLVLSATAQGKVIAEAVKQFSQIPLKGSILTKMDEAVSLGGALSVLVREQLELTYVTNGQRVPEDLQLADALQVAAQAINNIEQEQQFNLAGAVE</sequence>
<reference evidence="17" key="2">
    <citation type="submission" date="2023-01" db="EMBL/GenBank/DDBJ databases">
        <title>Draft genome sequence of Paraferrimonas sedimenticola strain NBRC 101628.</title>
        <authorList>
            <person name="Sun Q."/>
            <person name="Mori K."/>
        </authorList>
    </citation>
    <scope>NUCLEOTIDE SEQUENCE</scope>
    <source>
        <strain evidence="17">NBRC 101628</strain>
    </source>
</reference>
<dbReference type="PANTHER" id="PTHR43134">
    <property type="entry name" value="SIGNAL RECOGNITION PARTICLE RECEPTOR SUBUNIT ALPHA"/>
    <property type="match status" value="1"/>
</dbReference>
<dbReference type="InterPro" id="IPR003593">
    <property type="entry name" value="AAA+_ATPase"/>
</dbReference>
<dbReference type="InterPro" id="IPR000897">
    <property type="entry name" value="SRP54_GTPase_dom"/>
</dbReference>
<dbReference type="SMART" id="SM00382">
    <property type="entry name" value="AAA"/>
    <property type="match status" value="1"/>
</dbReference>
<feature type="compositionally biased region" description="Polar residues" evidence="14">
    <location>
        <begin position="76"/>
        <end position="91"/>
    </location>
</feature>
<keyword evidence="18" id="KW-1185">Reference proteome</keyword>
<dbReference type="CDD" id="cd17873">
    <property type="entry name" value="FlhF"/>
    <property type="match status" value="1"/>
</dbReference>
<evidence type="ECO:0000256" key="11">
    <source>
        <dbReference type="ARBA" id="ARBA00023225"/>
    </source>
</evidence>
<comment type="caution">
    <text evidence="17">The sequence shown here is derived from an EMBL/GenBank/DDBJ whole genome shotgun (WGS) entry which is preliminary data.</text>
</comment>
<comment type="similarity">
    <text evidence="2">Belongs to the GTP-binding SRP family.</text>
</comment>
<comment type="subcellular location">
    <subcellularLocation>
        <location evidence="1">Cell membrane</location>
        <topology evidence="1">Peripheral membrane protein</topology>
        <orientation evidence="1">Cytoplasmic side</orientation>
    </subcellularLocation>
</comment>
<feature type="compositionally biased region" description="Polar residues" evidence="14">
    <location>
        <begin position="114"/>
        <end position="137"/>
    </location>
</feature>
<dbReference type="Pfam" id="PF00448">
    <property type="entry name" value="SRP54"/>
    <property type="match status" value="1"/>
</dbReference>
<evidence type="ECO:0000259" key="15">
    <source>
        <dbReference type="SMART" id="SM00382"/>
    </source>
</evidence>
<dbReference type="AlphaFoldDB" id="A0AA37VSV3"/>
<evidence type="ECO:0000256" key="8">
    <source>
        <dbReference type="ARBA" id="ARBA00022927"/>
    </source>
</evidence>
<dbReference type="SUPFAM" id="SSF52540">
    <property type="entry name" value="P-loop containing nucleoside triphosphate hydrolases"/>
    <property type="match status" value="1"/>
</dbReference>
<dbReference type="PANTHER" id="PTHR43134:SF3">
    <property type="entry name" value="FLAGELLAR BIOSYNTHESIS PROTEIN FLHF"/>
    <property type="match status" value="1"/>
</dbReference>